<dbReference type="InterPro" id="IPR051158">
    <property type="entry name" value="Metallophosphoesterase_sf"/>
</dbReference>
<keyword evidence="1" id="KW-0479">Metal-binding</keyword>
<protein>
    <submittedName>
        <fullName evidence="4">Metallophosphoesterase</fullName>
    </submittedName>
</protein>
<comment type="caution">
    <text evidence="4">The sequence shown here is derived from an EMBL/GenBank/DDBJ whole genome shotgun (WGS) entry which is preliminary data.</text>
</comment>
<dbReference type="AlphaFoldDB" id="A0A9D1H6H7"/>
<gene>
    <name evidence="4" type="ORF">IAC43_04550</name>
</gene>
<dbReference type="CDD" id="cd07385">
    <property type="entry name" value="MPP_YkuE_C"/>
    <property type="match status" value="1"/>
</dbReference>
<reference evidence="4" key="2">
    <citation type="journal article" date="2021" name="PeerJ">
        <title>Extensive microbial diversity within the chicken gut microbiome revealed by metagenomics and culture.</title>
        <authorList>
            <person name="Gilroy R."/>
            <person name="Ravi A."/>
            <person name="Getino M."/>
            <person name="Pursley I."/>
            <person name="Horton D.L."/>
            <person name="Alikhan N.F."/>
            <person name="Baker D."/>
            <person name="Gharbi K."/>
            <person name="Hall N."/>
            <person name="Watson M."/>
            <person name="Adriaenssens E.M."/>
            <person name="Foster-Nyarko E."/>
            <person name="Jarju S."/>
            <person name="Secka A."/>
            <person name="Antonio M."/>
            <person name="Oren A."/>
            <person name="Chaudhuri R.R."/>
            <person name="La Ragione R."/>
            <person name="Hildebrand F."/>
            <person name="Pallen M.J."/>
        </authorList>
    </citation>
    <scope>NUCLEOTIDE SEQUENCE</scope>
    <source>
        <strain evidence="4">ChiBcec7-5410</strain>
    </source>
</reference>
<keyword evidence="2" id="KW-0378">Hydrolase</keyword>
<evidence type="ECO:0000256" key="1">
    <source>
        <dbReference type="ARBA" id="ARBA00022723"/>
    </source>
</evidence>
<evidence type="ECO:0000313" key="5">
    <source>
        <dbReference type="Proteomes" id="UP000824160"/>
    </source>
</evidence>
<dbReference type="GO" id="GO:0046872">
    <property type="term" value="F:metal ion binding"/>
    <property type="evidence" value="ECO:0007669"/>
    <property type="project" value="UniProtKB-KW"/>
</dbReference>
<evidence type="ECO:0000259" key="3">
    <source>
        <dbReference type="Pfam" id="PF00149"/>
    </source>
</evidence>
<dbReference type="EMBL" id="DVLW01000121">
    <property type="protein sequence ID" value="HIT94431.1"/>
    <property type="molecule type" value="Genomic_DNA"/>
</dbReference>
<dbReference type="SUPFAM" id="SSF56300">
    <property type="entry name" value="Metallo-dependent phosphatases"/>
    <property type="match status" value="1"/>
</dbReference>
<proteinExistence type="predicted"/>
<organism evidence="4 5">
    <name type="scientific">Candidatus Faecivivens stercoripullorum</name>
    <dbReference type="NCBI Taxonomy" id="2840805"/>
    <lineage>
        <taxon>Bacteria</taxon>
        <taxon>Bacillati</taxon>
        <taxon>Bacillota</taxon>
        <taxon>Clostridia</taxon>
        <taxon>Eubacteriales</taxon>
        <taxon>Oscillospiraceae</taxon>
        <taxon>Oscillospiraceae incertae sedis</taxon>
        <taxon>Candidatus Faecivivens</taxon>
    </lineage>
</organism>
<dbReference type="GO" id="GO:0009245">
    <property type="term" value="P:lipid A biosynthetic process"/>
    <property type="evidence" value="ECO:0007669"/>
    <property type="project" value="TreeGrafter"/>
</dbReference>
<dbReference type="GO" id="GO:0008758">
    <property type="term" value="F:UDP-2,3-diacylglucosamine hydrolase activity"/>
    <property type="evidence" value="ECO:0007669"/>
    <property type="project" value="TreeGrafter"/>
</dbReference>
<dbReference type="Gene3D" id="3.60.21.10">
    <property type="match status" value="1"/>
</dbReference>
<dbReference type="GO" id="GO:0016020">
    <property type="term" value="C:membrane"/>
    <property type="evidence" value="ECO:0007669"/>
    <property type="project" value="GOC"/>
</dbReference>
<accession>A0A9D1H6H7</accession>
<evidence type="ECO:0000256" key="2">
    <source>
        <dbReference type="ARBA" id="ARBA00022801"/>
    </source>
</evidence>
<dbReference type="InterPro" id="IPR029052">
    <property type="entry name" value="Metallo-depent_PP-like"/>
</dbReference>
<dbReference type="PANTHER" id="PTHR31302">
    <property type="entry name" value="TRANSMEMBRANE PROTEIN WITH METALLOPHOSPHOESTERASE DOMAIN-RELATED"/>
    <property type="match status" value="1"/>
</dbReference>
<dbReference type="PANTHER" id="PTHR31302:SF31">
    <property type="entry name" value="PHOSPHODIESTERASE YAEI"/>
    <property type="match status" value="1"/>
</dbReference>
<dbReference type="Pfam" id="PF00149">
    <property type="entry name" value="Metallophos"/>
    <property type="match status" value="1"/>
</dbReference>
<dbReference type="InterPro" id="IPR004843">
    <property type="entry name" value="Calcineurin-like_PHP"/>
</dbReference>
<evidence type="ECO:0000313" key="4">
    <source>
        <dbReference type="EMBL" id="HIT94431.1"/>
    </source>
</evidence>
<reference evidence="4" key="1">
    <citation type="submission" date="2020-10" db="EMBL/GenBank/DDBJ databases">
        <authorList>
            <person name="Gilroy R."/>
        </authorList>
    </citation>
    <scope>NUCLEOTIDE SEQUENCE</scope>
    <source>
        <strain evidence="4">ChiBcec7-5410</strain>
    </source>
</reference>
<feature type="domain" description="Calcineurin-like phosphoesterase" evidence="3">
    <location>
        <begin position="49"/>
        <end position="225"/>
    </location>
</feature>
<dbReference type="Proteomes" id="UP000824160">
    <property type="component" value="Unassembled WGS sequence"/>
</dbReference>
<name>A0A9D1H6H7_9FIRM</name>
<sequence length="289" mass="31901">MKKKKNIITATACIVLLAGIGWVLWGNTALMIQEYTVTSDRLPDAFSGFRIAQVSDLHNDVFGKGNARLVDMLSESDPDIIVLTGDLIDSRRTNTAVAVDFARQALQIAPVYYVSGNHESRMIDTFEQLADELEQLGVCVLRDEAVTVEKDGAEIQLIGLDDIGFYYTVYQERLSGMTREELALENISRLRDEEMYSVLLSHRPELMEVYAESGCDLVFSGHSHGGQFRLPVIGGLYAPGQGILPEYDGGVYTNGSTKMVVSRGVGNSLMPVRFNNRPEVVVVELQTGE</sequence>